<organism evidence="3 4">
    <name type="scientific">Ideonella alba</name>
    <dbReference type="NCBI Taxonomy" id="2824118"/>
    <lineage>
        <taxon>Bacteria</taxon>
        <taxon>Pseudomonadati</taxon>
        <taxon>Pseudomonadota</taxon>
        <taxon>Betaproteobacteria</taxon>
        <taxon>Burkholderiales</taxon>
        <taxon>Sphaerotilaceae</taxon>
        <taxon>Ideonella</taxon>
    </lineage>
</organism>
<protein>
    <submittedName>
        <fullName evidence="3">Uncharacterized protein</fullName>
    </submittedName>
</protein>
<proteinExistence type="predicted"/>
<evidence type="ECO:0000313" key="3">
    <source>
        <dbReference type="EMBL" id="MBQ0931058.1"/>
    </source>
</evidence>
<sequence length="147" mass="15774">MSRSRAEATTVATSQELLRSALQRSQRRNTWVARRRLAWRWSVFLLGKALVYLGPPLLLASLAAWWWLRAAGADGAAPPARTTVTPAVRPTPVASVAAPAVPIAPPAASAPLQLRLDDESLAAQPQSRHRRLPSRSAEAASAADAQE</sequence>
<keyword evidence="2" id="KW-0812">Transmembrane</keyword>
<feature type="transmembrane region" description="Helical" evidence="2">
    <location>
        <begin position="43"/>
        <end position="68"/>
    </location>
</feature>
<accession>A0A940YBC1</accession>
<gene>
    <name evidence="3" type="ORF">KAK03_11225</name>
</gene>
<keyword evidence="2" id="KW-0472">Membrane</keyword>
<feature type="region of interest" description="Disordered" evidence="1">
    <location>
        <begin position="114"/>
        <end position="147"/>
    </location>
</feature>
<dbReference type="AlphaFoldDB" id="A0A940YBC1"/>
<keyword evidence="2" id="KW-1133">Transmembrane helix</keyword>
<comment type="caution">
    <text evidence="3">The sequence shown here is derived from an EMBL/GenBank/DDBJ whole genome shotgun (WGS) entry which is preliminary data.</text>
</comment>
<dbReference type="EMBL" id="JAGQDD010000007">
    <property type="protein sequence ID" value="MBQ0931058.1"/>
    <property type="molecule type" value="Genomic_DNA"/>
</dbReference>
<evidence type="ECO:0000256" key="1">
    <source>
        <dbReference type="SAM" id="MobiDB-lite"/>
    </source>
</evidence>
<feature type="compositionally biased region" description="Low complexity" evidence="1">
    <location>
        <begin position="134"/>
        <end position="147"/>
    </location>
</feature>
<keyword evidence="4" id="KW-1185">Reference proteome</keyword>
<reference evidence="3 4" key="1">
    <citation type="submission" date="2021-04" db="EMBL/GenBank/DDBJ databases">
        <title>The genome sequence of Ideonella sp. 3Y2.</title>
        <authorList>
            <person name="Liu Y."/>
        </authorList>
    </citation>
    <scope>NUCLEOTIDE SEQUENCE [LARGE SCALE GENOMIC DNA]</scope>
    <source>
        <strain evidence="3 4">3Y2</strain>
    </source>
</reference>
<dbReference type="RefSeq" id="WP_210854049.1">
    <property type="nucleotide sequence ID" value="NZ_JAGQDD010000007.1"/>
</dbReference>
<evidence type="ECO:0000256" key="2">
    <source>
        <dbReference type="SAM" id="Phobius"/>
    </source>
</evidence>
<evidence type="ECO:0000313" key="4">
    <source>
        <dbReference type="Proteomes" id="UP000676246"/>
    </source>
</evidence>
<name>A0A940YBC1_9BURK</name>
<dbReference type="Proteomes" id="UP000676246">
    <property type="component" value="Unassembled WGS sequence"/>
</dbReference>